<dbReference type="PANTHER" id="PTHR44858">
    <property type="entry name" value="TETRATRICOPEPTIDE REPEAT PROTEIN 6"/>
    <property type="match status" value="1"/>
</dbReference>
<dbReference type="Pfam" id="PF00515">
    <property type="entry name" value="TPR_1"/>
    <property type="match status" value="1"/>
</dbReference>
<evidence type="ECO:0000256" key="3">
    <source>
        <dbReference type="PROSITE-ProRule" id="PRU00339"/>
    </source>
</evidence>
<feature type="repeat" description="TPR" evidence="3">
    <location>
        <begin position="111"/>
        <end position="144"/>
    </location>
</feature>
<dbReference type="GO" id="GO:0009279">
    <property type="term" value="C:cell outer membrane"/>
    <property type="evidence" value="ECO:0007669"/>
    <property type="project" value="TreeGrafter"/>
</dbReference>
<dbReference type="InterPro" id="IPR011990">
    <property type="entry name" value="TPR-like_helical_dom_sf"/>
</dbReference>
<keyword evidence="1" id="KW-0677">Repeat</keyword>
<keyword evidence="2 3" id="KW-0802">TPR repeat</keyword>
<proteinExistence type="predicted"/>
<dbReference type="AlphaFoldDB" id="A0AAE9SIA3"/>
<dbReference type="SUPFAM" id="SSF48452">
    <property type="entry name" value="TPR-like"/>
    <property type="match status" value="1"/>
</dbReference>
<dbReference type="PROSITE" id="PS50293">
    <property type="entry name" value="TPR_REGION"/>
    <property type="match status" value="1"/>
</dbReference>
<dbReference type="InterPro" id="IPR050498">
    <property type="entry name" value="Ycf3"/>
</dbReference>
<dbReference type="InterPro" id="IPR019734">
    <property type="entry name" value="TPR_rpt"/>
</dbReference>
<dbReference type="PANTHER" id="PTHR44858:SF1">
    <property type="entry name" value="UDP-N-ACETYLGLUCOSAMINE--PEPTIDE N-ACETYLGLUCOSAMINYLTRANSFERASE SPINDLY-RELATED"/>
    <property type="match status" value="1"/>
</dbReference>
<dbReference type="Pfam" id="PF13432">
    <property type="entry name" value="TPR_16"/>
    <property type="match status" value="1"/>
</dbReference>
<dbReference type="EMBL" id="CP038804">
    <property type="protein sequence ID" value="UTY34833.1"/>
    <property type="molecule type" value="Genomic_DNA"/>
</dbReference>
<evidence type="ECO:0000256" key="1">
    <source>
        <dbReference type="ARBA" id="ARBA00022737"/>
    </source>
</evidence>
<feature type="repeat" description="TPR" evidence="3">
    <location>
        <begin position="8"/>
        <end position="41"/>
    </location>
</feature>
<dbReference type="Gene3D" id="1.25.40.10">
    <property type="entry name" value="Tetratricopeptide repeat domain"/>
    <property type="match status" value="2"/>
</dbReference>
<feature type="repeat" description="TPR" evidence="3">
    <location>
        <begin position="42"/>
        <end position="75"/>
    </location>
</feature>
<evidence type="ECO:0000313" key="4">
    <source>
        <dbReference type="EMBL" id="UTY34833.1"/>
    </source>
</evidence>
<dbReference type="Pfam" id="PF13181">
    <property type="entry name" value="TPR_8"/>
    <property type="match status" value="1"/>
</dbReference>
<protein>
    <submittedName>
        <fullName evidence="4">Tetratricopeptide repeat protein</fullName>
    </submittedName>
</protein>
<gene>
    <name evidence="4" type="ORF">E4N74_00415</name>
</gene>
<dbReference type="PROSITE" id="PS50005">
    <property type="entry name" value="TPR"/>
    <property type="match status" value="3"/>
</dbReference>
<sequence>MKLNSKSAKLYDLRGSFYIELKRYDDAIKDAKIAISLDSNYMQAYYGLILAYMFANKYDEAFTAINKTIKLKPPYIDMLYRFRASLFSLQGRYKEAIEDCNASIKINSDNAVVYNIRGQCYLVLKEYKKAIEDFDRAIELDPDNIDKVKQDAIEYKPKAYEALAEMGEKK</sequence>
<dbReference type="SMART" id="SM00028">
    <property type="entry name" value="TPR"/>
    <property type="match status" value="4"/>
</dbReference>
<dbReference type="Proteomes" id="UP001058682">
    <property type="component" value="Chromosome"/>
</dbReference>
<accession>A0AAE9SIA3</accession>
<organism evidence="4 5">
    <name type="scientific">Treponema putidum</name>
    <dbReference type="NCBI Taxonomy" id="221027"/>
    <lineage>
        <taxon>Bacteria</taxon>
        <taxon>Pseudomonadati</taxon>
        <taxon>Spirochaetota</taxon>
        <taxon>Spirochaetia</taxon>
        <taxon>Spirochaetales</taxon>
        <taxon>Treponemataceae</taxon>
        <taxon>Treponema</taxon>
    </lineage>
</organism>
<dbReference type="GO" id="GO:0046813">
    <property type="term" value="P:receptor-mediated virion attachment to host cell"/>
    <property type="evidence" value="ECO:0007669"/>
    <property type="project" value="TreeGrafter"/>
</dbReference>
<evidence type="ECO:0000313" key="5">
    <source>
        <dbReference type="Proteomes" id="UP001058682"/>
    </source>
</evidence>
<reference evidence="4" key="1">
    <citation type="submission" date="2019-04" db="EMBL/GenBank/DDBJ databases">
        <title>Whole genome sequencing of oral phylogroup 2 treponemes.</title>
        <authorList>
            <person name="Chan Y."/>
            <person name="Zeng H.H."/>
            <person name="Yu X.L."/>
            <person name="Leung W.K."/>
            <person name="Watt R.M."/>
        </authorList>
    </citation>
    <scope>NUCLEOTIDE SEQUENCE</scope>
    <source>
        <strain evidence="4">OMZ 835</strain>
    </source>
</reference>
<evidence type="ECO:0000256" key="2">
    <source>
        <dbReference type="ARBA" id="ARBA00022803"/>
    </source>
</evidence>
<name>A0AAE9SIA3_9SPIR</name>